<accession>A0ACC2RWT9</accession>
<evidence type="ECO:0000313" key="2">
    <source>
        <dbReference type="Proteomes" id="UP001165960"/>
    </source>
</evidence>
<gene>
    <name evidence="1" type="ORF">DSO57_1012852</name>
</gene>
<dbReference type="EMBL" id="QTSX02006436">
    <property type="protein sequence ID" value="KAJ9054571.1"/>
    <property type="molecule type" value="Genomic_DNA"/>
</dbReference>
<dbReference type="Proteomes" id="UP001165960">
    <property type="component" value="Unassembled WGS sequence"/>
</dbReference>
<organism evidence="1 2">
    <name type="scientific">Entomophthora muscae</name>
    <dbReference type="NCBI Taxonomy" id="34485"/>
    <lineage>
        <taxon>Eukaryota</taxon>
        <taxon>Fungi</taxon>
        <taxon>Fungi incertae sedis</taxon>
        <taxon>Zoopagomycota</taxon>
        <taxon>Entomophthoromycotina</taxon>
        <taxon>Entomophthoromycetes</taxon>
        <taxon>Entomophthorales</taxon>
        <taxon>Entomophthoraceae</taxon>
        <taxon>Entomophthora</taxon>
    </lineage>
</organism>
<keyword evidence="2" id="KW-1185">Reference proteome</keyword>
<reference evidence="1" key="1">
    <citation type="submission" date="2022-04" db="EMBL/GenBank/DDBJ databases">
        <title>Genome of the entomopathogenic fungus Entomophthora muscae.</title>
        <authorList>
            <person name="Elya C."/>
            <person name="Lovett B.R."/>
            <person name="Lee E."/>
            <person name="Macias A.M."/>
            <person name="Hajek A.E."/>
            <person name="De Bivort B.L."/>
            <person name="Kasson M.T."/>
            <person name="De Fine Licht H.H."/>
            <person name="Stajich J.E."/>
        </authorList>
    </citation>
    <scope>NUCLEOTIDE SEQUENCE</scope>
    <source>
        <strain evidence="1">Berkeley</strain>
    </source>
</reference>
<name>A0ACC2RWT9_9FUNG</name>
<comment type="caution">
    <text evidence="1">The sequence shown here is derived from an EMBL/GenBank/DDBJ whole genome shotgun (WGS) entry which is preliminary data.</text>
</comment>
<proteinExistence type="predicted"/>
<evidence type="ECO:0000313" key="1">
    <source>
        <dbReference type="EMBL" id="KAJ9054571.1"/>
    </source>
</evidence>
<protein>
    <submittedName>
        <fullName evidence="1">Uncharacterized protein</fullName>
    </submittedName>
</protein>
<sequence>MYCGKAGHSAKDCQALAKVQPPISLLASSSNKEPSQSYALLSVKLGDSKTSQEVKALLDMGAMGNFISSSLAQQLGLQEGPSAWVTLANKSRTRVTKIEGNLGVKVGNNQFDIMVSSLSNLAFPLILGFPWAKTAKAVLDLDSMTLSTQKEVITYSIPFNQTKHKEILTAEDTLNVLATLKEISQAQIPLELQDLEEAFSESPVPNYPVTESQTYVLI</sequence>